<feature type="transmembrane region" description="Helical" evidence="9">
    <location>
        <begin position="303"/>
        <end position="323"/>
    </location>
</feature>
<keyword evidence="6 9" id="KW-0472">Membrane</keyword>
<comment type="caution">
    <text evidence="11">The sequence shown here is derived from an EMBL/GenBank/DDBJ whole genome shotgun (WGS) entry which is preliminary data.</text>
</comment>
<feature type="transmembrane region" description="Helical" evidence="9">
    <location>
        <begin position="177"/>
        <end position="195"/>
    </location>
</feature>
<evidence type="ECO:0000256" key="7">
    <source>
        <dbReference type="ARBA" id="ARBA00023177"/>
    </source>
</evidence>
<dbReference type="EMBL" id="MSDO01000002">
    <property type="protein sequence ID" value="OLO05697.1"/>
    <property type="molecule type" value="Genomic_DNA"/>
</dbReference>
<evidence type="ECO:0000313" key="12">
    <source>
        <dbReference type="Proteomes" id="UP000186878"/>
    </source>
</evidence>
<accession>A0A1Q8SW88</accession>
<protein>
    <submittedName>
        <fullName evidence="11">Ammonium transporter</fullName>
    </submittedName>
</protein>
<feature type="transmembrane region" description="Helical" evidence="9">
    <location>
        <begin position="136"/>
        <end position="157"/>
    </location>
</feature>
<feature type="region of interest" description="Disordered" evidence="8">
    <location>
        <begin position="421"/>
        <end position="449"/>
    </location>
</feature>
<feature type="transmembrane region" description="Helical" evidence="9">
    <location>
        <begin position="280"/>
        <end position="297"/>
    </location>
</feature>
<feature type="transmembrane region" description="Helical" evidence="9">
    <location>
        <begin position="57"/>
        <end position="75"/>
    </location>
</feature>
<evidence type="ECO:0000256" key="9">
    <source>
        <dbReference type="SAM" id="Phobius"/>
    </source>
</evidence>
<feature type="compositionally biased region" description="Polar residues" evidence="8">
    <location>
        <begin position="438"/>
        <end position="449"/>
    </location>
</feature>
<evidence type="ECO:0000256" key="8">
    <source>
        <dbReference type="SAM" id="MobiDB-lite"/>
    </source>
</evidence>
<name>A0A1Q8SW88_9GAMM</name>
<evidence type="ECO:0000256" key="4">
    <source>
        <dbReference type="ARBA" id="ARBA00022692"/>
    </source>
</evidence>
<keyword evidence="5 9" id="KW-1133">Transmembrane helix</keyword>
<dbReference type="InterPro" id="IPR029020">
    <property type="entry name" value="Ammonium/urea_transptr"/>
</dbReference>
<evidence type="ECO:0000256" key="2">
    <source>
        <dbReference type="ARBA" id="ARBA00005887"/>
    </source>
</evidence>
<dbReference type="RefSeq" id="WP_075568442.1">
    <property type="nucleotide sequence ID" value="NZ_MSDO01000002.1"/>
</dbReference>
<evidence type="ECO:0000256" key="6">
    <source>
        <dbReference type="ARBA" id="ARBA00023136"/>
    </source>
</evidence>
<evidence type="ECO:0000259" key="10">
    <source>
        <dbReference type="Pfam" id="PF00909"/>
    </source>
</evidence>
<evidence type="ECO:0000256" key="1">
    <source>
        <dbReference type="ARBA" id="ARBA00004141"/>
    </source>
</evidence>
<feature type="compositionally biased region" description="Low complexity" evidence="8">
    <location>
        <begin position="423"/>
        <end position="437"/>
    </location>
</feature>
<feature type="transmembrane region" description="Helical" evidence="9">
    <location>
        <begin position="368"/>
        <end position="393"/>
    </location>
</feature>
<dbReference type="GO" id="GO:0097272">
    <property type="term" value="P:ammonium homeostasis"/>
    <property type="evidence" value="ECO:0007669"/>
    <property type="project" value="TreeGrafter"/>
</dbReference>
<dbReference type="OrthoDB" id="9814202at2"/>
<evidence type="ECO:0000313" key="11">
    <source>
        <dbReference type="EMBL" id="OLO05697.1"/>
    </source>
</evidence>
<proteinExistence type="inferred from homology"/>
<feature type="transmembrane region" description="Helical" evidence="9">
    <location>
        <begin position="335"/>
        <end position="356"/>
    </location>
</feature>
<evidence type="ECO:0000256" key="5">
    <source>
        <dbReference type="ARBA" id="ARBA00022989"/>
    </source>
</evidence>
<sequence>MKADDLQGIFEMHQAMNIEVFYWWCTAIMFMIHAGFLAYEMGASRTKNALSSGMKNILTLAAIIPAFYFVGWWIYNAFPNGLIPIDAAAALPWSPSMRPDVDDMGTGVFFAAFALFGATTGSILSGAVIERIRLSAFLILAVVLGAGVWILAGAWGWHPDGWMLAKLGYHDVGAAGVVHAVAGFFALGVLLNLGARIGKYKDGKPQDIPPHNLPMTLIGLMMIIVGFFGFIGGCIIFNTGETGWTTIYGTRTNLSAFAFNTLMGFGGGVIGAYLSSRDPFWTISGALGGIITVGAGLDLYYPGLAFALAASGGALMPKIGGFLEKRGLDDAVGAFAVHGFCGFYSVVLVGIFAAGFPNVGEGVPDVSFSGQLLGAVVMALTGFIPGWGISYVLKKCNSLRVPAHVEVLGLDLVEIPAKPYPETAPSSTSASSLASTSKPEGTTAQATLR</sequence>
<organism evidence="11 12">
    <name type="scientific">Salinicola socius</name>
    <dbReference type="NCBI Taxonomy" id="404433"/>
    <lineage>
        <taxon>Bacteria</taxon>
        <taxon>Pseudomonadati</taxon>
        <taxon>Pseudomonadota</taxon>
        <taxon>Gammaproteobacteria</taxon>
        <taxon>Oceanospirillales</taxon>
        <taxon>Halomonadaceae</taxon>
        <taxon>Salinicola</taxon>
    </lineage>
</organism>
<dbReference type="GO" id="GO:0008519">
    <property type="term" value="F:ammonium channel activity"/>
    <property type="evidence" value="ECO:0007669"/>
    <property type="project" value="InterPro"/>
</dbReference>
<keyword evidence="7" id="KW-0924">Ammonia transport</keyword>
<keyword evidence="3" id="KW-0813">Transport</keyword>
<feature type="transmembrane region" description="Helical" evidence="9">
    <location>
        <begin position="107"/>
        <end position="129"/>
    </location>
</feature>
<comment type="similarity">
    <text evidence="2">Belongs to the ammonia transporter channel (TC 1.A.11.2) family.</text>
</comment>
<evidence type="ECO:0000256" key="3">
    <source>
        <dbReference type="ARBA" id="ARBA00022448"/>
    </source>
</evidence>
<dbReference type="Pfam" id="PF00909">
    <property type="entry name" value="Ammonium_transp"/>
    <property type="match status" value="1"/>
</dbReference>
<keyword evidence="12" id="KW-1185">Reference proteome</keyword>
<dbReference type="InterPro" id="IPR024041">
    <property type="entry name" value="NH4_transpt_AmtB-like_dom"/>
</dbReference>
<dbReference type="AlphaFoldDB" id="A0A1Q8SW88"/>
<gene>
    <name evidence="11" type="ORF">BTW07_01740</name>
</gene>
<reference evidence="11 12" key="1">
    <citation type="submission" date="2016-12" db="EMBL/GenBank/DDBJ databases">
        <title>Draft genome sequences of strains Salinicola socius SMB35, Salinicola sp. MH3R3-1 and Chromohalobacter sp. SMB17 from the Verkhnekamsk potash mining region of Russia.</title>
        <authorList>
            <person name="Mavrodi D.V."/>
            <person name="Olsson B.E."/>
            <person name="Korsakova E.S."/>
            <person name="Pyankova A."/>
            <person name="Mavrodi O.V."/>
            <person name="Plotnikova E.G."/>
        </authorList>
    </citation>
    <scope>NUCLEOTIDE SEQUENCE [LARGE SCALE GENOMIC DNA]</scope>
    <source>
        <strain evidence="11 12">SMB35</strain>
    </source>
</reference>
<comment type="subcellular location">
    <subcellularLocation>
        <location evidence="1">Membrane</location>
        <topology evidence="1">Multi-pass membrane protein</topology>
    </subcellularLocation>
</comment>
<dbReference type="PANTHER" id="PTHR11730:SF6">
    <property type="entry name" value="AMMONIUM TRANSPORTER"/>
    <property type="match status" value="1"/>
</dbReference>
<dbReference type="SUPFAM" id="SSF111352">
    <property type="entry name" value="Ammonium transporter"/>
    <property type="match status" value="1"/>
</dbReference>
<feature type="domain" description="Ammonium transporter AmtB-like" evidence="10">
    <location>
        <begin position="22"/>
        <end position="415"/>
    </location>
</feature>
<dbReference type="STRING" id="404433.BTW07_01740"/>
<dbReference type="Gene3D" id="1.10.3430.10">
    <property type="entry name" value="Ammonium transporter AmtB like domains"/>
    <property type="match status" value="1"/>
</dbReference>
<dbReference type="Proteomes" id="UP000186878">
    <property type="component" value="Unassembled WGS sequence"/>
</dbReference>
<feature type="transmembrane region" description="Helical" evidence="9">
    <location>
        <begin position="254"/>
        <end position="273"/>
    </location>
</feature>
<dbReference type="GO" id="GO:0016020">
    <property type="term" value="C:membrane"/>
    <property type="evidence" value="ECO:0007669"/>
    <property type="project" value="UniProtKB-SubCell"/>
</dbReference>
<keyword evidence="4 9" id="KW-0812">Transmembrane</keyword>
<feature type="transmembrane region" description="Helical" evidence="9">
    <location>
        <begin position="20"/>
        <end position="37"/>
    </location>
</feature>
<feature type="transmembrane region" description="Helical" evidence="9">
    <location>
        <begin position="216"/>
        <end position="239"/>
    </location>
</feature>
<dbReference type="PANTHER" id="PTHR11730">
    <property type="entry name" value="AMMONIUM TRANSPORTER"/>
    <property type="match status" value="1"/>
</dbReference>